<dbReference type="Proteomes" id="UP000015664">
    <property type="component" value="Unassembled WGS sequence"/>
</dbReference>
<sequence length="43" mass="4872">MPSIAEKQENQKQVLTVNELSKRKVVEHNALIQSVAKNAKKQL</sequence>
<dbReference type="AlphaFoldDB" id="T0VIP2"/>
<gene>
    <name evidence="1" type="ORF">LLT3_13395</name>
</gene>
<protein>
    <submittedName>
        <fullName evidence="1">Uncharacterized protein</fullName>
    </submittedName>
</protein>
<evidence type="ECO:0000313" key="1">
    <source>
        <dbReference type="EMBL" id="EQC95846.1"/>
    </source>
</evidence>
<organism evidence="1 2">
    <name type="scientific">Lactococcus cremoris subsp. cremoris TIFN3</name>
    <dbReference type="NCBI Taxonomy" id="1234873"/>
    <lineage>
        <taxon>Bacteria</taxon>
        <taxon>Bacillati</taxon>
        <taxon>Bacillota</taxon>
        <taxon>Bacilli</taxon>
        <taxon>Lactobacillales</taxon>
        <taxon>Streptococcaceae</taxon>
        <taxon>Lactococcus</taxon>
        <taxon>Lactococcus cremoris subsp. cremoris</taxon>
    </lineage>
</organism>
<accession>T0VIP2</accession>
<proteinExistence type="predicted"/>
<reference evidence="1 2" key="1">
    <citation type="journal article" date="2013" name="ISME J.">
        <title>Multifactorial diversity sustains microbial community stability.</title>
        <authorList>
            <person name="Erkus O."/>
            <person name="de Jager V.C."/>
            <person name="Spus M."/>
            <person name="van Alen-Boerrigter I.J."/>
            <person name="van Rijswijck I.M."/>
            <person name="Hazelwood L."/>
            <person name="Janssen P.W."/>
            <person name="van Hijum S.A."/>
            <person name="Kleerebezem M."/>
            <person name="Smid E.J."/>
        </authorList>
    </citation>
    <scope>NUCLEOTIDE SEQUENCE [LARGE SCALE GENOMIC DNA]</scope>
    <source>
        <strain evidence="1 2">TIFN3</strain>
    </source>
</reference>
<comment type="caution">
    <text evidence="1">The sequence shown here is derived from an EMBL/GenBank/DDBJ whole genome shotgun (WGS) entry which is preliminary data.</text>
</comment>
<dbReference type="EMBL" id="ATBE01000034">
    <property type="protein sequence ID" value="EQC95846.1"/>
    <property type="molecule type" value="Genomic_DNA"/>
</dbReference>
<name>T0VIP2_LACLC</name>
<dbReference type="PATRIC" id="fig|1234873.3.peg.577"/>
<evidence type="ECO:0000313" key="2">
    <source>
        <dbReference type="Proteomes" id="UP000015664"/>
    </source>
</evidence>